<feature type="region of interest" description="Disordered" evidence="1">
    <location>
        <begin position="88"/>
        <end position="114"/>
    </location>
</feature>
<dbReference type="EMBL" id="BMAT01006797">
    <property type="protein sequence ID" value="GFS20199.1"/>
    <property type="molecule type" value="Genomic_DNA"/>
</dbReference>
<proteinExistence type="predicted"/>
<feature type="compositionally biased region" description="Basic and acidic residues" evidence="1">
    <location>
        <begin position="88"/>
        <end position="106"/>
    </location>
</feature>
<protein>
    <submittedName>
        <fullName evidence="2">Uncharacterized protein</fullName>
    </submittedName>
</protein>
<name>A0AAV4JDR3_9GAST</name>
<keyword evidence="3" id="KW-1185">Reference proteome</keyword>
<comment type="caution">
    <text evidence="2">The sequence shown here is derived from an EMBL/GenBank/DDBJ whole genome shotgun (WGS) entry which is preliminary data.</text>
</comment>
<dbReference type="Proteomes" id="UP000762676">
    <property type="component" value="Unassembled WGS sequence"/>
</dbReference>
<evidence type="ECO:0000313" key="3">
    <source>
        <dbReference type="Proteomes" id="UP000762676"/>
    </source>
</evidence>
<organism evidence="2 3">
    <name type="scientific">Elysia marginata</name>
    <dbReference type="NCBI Taxonomy" id="1093978"/>
    <lineage>
        <taxon>Eukaryota</taxon>
        <taxon>Metazoa</taxon>
        <taxon>Spiralia</taxon>
        <taxon>Lophotrochozoa</taxon>
        <taxon>Mollusca</taxon>
        <taxon>Gastropoda</taxon>
        <taxon>Heterobranchia</taxon>
        <taxon>Euthyneura</taxon>
        <taxon>Panpulmonata</taxon>
        <taxon>Sacoglossa</taxon>
        <taxon>Placobranchoidea</taxon>
        <taxon>Plakobranchidae</taxon>
        <taxon>Elysia</taxon>
    </lineage>
</organism>
<reference evidence="2 3" key="1">
    <citation type="journal article" date="2021" name="Elife">
        <title>Chloroplast acquisition without the gene transfer in kleptoplastic sea slugs, Plakobranchus ocellatus.</title>
        <authorList>
            <person name="Maeda T."/>
            <person name="Takahashi S."/>
            <person name="Yoshida T."/>
            <person name="Shimamura S."/>
            <person name="Takaki Y."/>
            <person name="Nagai Y."/>
            <person name="Toyoda A."/>
            <person name="Suzuki Y."/>
            <person name="Arimoto A."/>
            <person name="Ishii H."/>
            <person name="Satoh N."/>
            <person name="Nishiyama T."/>
            <person name="Hasebe M."/>
            <person name="Maruyama T."/>
            <person name="Minagawa J."/>
            <person name="Obokata J."/>
            <person name="Shigenobu S."/>
        </authorList>
    </citation>
    <scope>NUCLEOTIDE SEQUENCE [LARGE SCALE GENOMIC DNA]</scope>
</reference>
<gene>
    <name evidence="2" type="ORF">ElyMa_003307400</name>
</gene>
<accession>A0AAV4JDR3</accession>
<sequence length="126" mass="13987">MPCWDRFCPACPGARRERCKHHLIFTFGFTVVASACARSLLVHHGISGKELTQPSMPGHLCGDDSDAVGGVAQTFLLDGVEHPLVEHQDCADEKPQGRVDDCKDNPEDLENQGRYMSVRKKKKLIK</sequence>
<evidence type="ECO:0000313" key="2">
    <source>
        <dbReference type="EMBL" id="GFS20199.1"/>
    </source>
</evidence>
<dbReference type="AlphaFoldDB" id="A0AAV4JDR3"/>
<evidence type="ECO:0000256" key="1">
    <source>
        <dbReference type="SAM" id="MobiDB-lite"/>
    </source>
</evidence>